<dbReference type="InterPro" id="IPR015655">
    <property type="entry name" value="PP2C"/>
</dbReference>
<keyword evidence="4" id="KW-1185">Reference proteome</keyword>
<organism evidence="3 4">
    <name type="scientific">Naumovozyma dairenensis (strain ATCC 10597 / BCRC 20456 / CBS 421 / NBRC 0211 / NRRL Y-12639)</name>
    <name type="common">Saccharomyces dairenensis</name>
    <dbReference type="NCBI Taxonomy" id="1071378"/>
    <lineage>
        <taxon>Eukaryota</taxon>
        <taxon>Fungi</taxon>
        <taxon>Dikarya</taxon>
        <taxon>Ascomycota</taxon>
        <taxon>Saccharomycotina</taxon>
        <taxon>Saccharomycetes</taxon>
        <taxon>Saccharomycetales</taxon>
        <taxon>Saccharomycetaceae</taxon>
        <taxon>Naumovozyma</taxon>
    </lineage>
</organism>
<feature type="domain" description="PPM-type phosphatase" evidence="2">
    <location>
        <begin position="87"/>
        <end position="502"/>
    </location>
</feature>
<dbReference type="RefSeq" id="XP_003671828.1">
    <property type="nucleotide sequence ID" value="XM_003671780.1"/>
</dbReference>
<dbReference type="PANTHER" id="PTHR13832">
    <property type="entry name" value="PROTEIN PHOSPHATASE 2C"/>
    <property type="match status" value="1"/>
</dbReference>
<dbReference type="SUPFAM" id="SSF81606">
    <property type="entry name" value="PP2C-like"/>
    <property type="match status" value="1"/>
</dbReference>
<dbReference type="PROSITE" id="PS51746">
    <property type="entry name" value="PPM_2"/>
    <property type="match status" value="1"/>
</dbReference>
<dbReference type="KEGG" id="ndi:NDAI_0I00160"/>
<evidence type="ECO:0000256" key="1">
    <source>
        <dbReference type="SAM" id="MobiDB-lite"/>
    </source>
</evidence>
<dbReference type="GO" id="GO:0004722">
    <property type="term" value="F:protein serine/threonine phosphatase activity"/>
    <property type="evidence" value="ECO:0007669"/>
    <property type="project" value="InterPro"/>
</dbReference>
<dbReference type="GeneID" id="11496143"/>
<gene>
    <name evidence="3" type="primary">NDAI0I00160</name>
    <name evidence="3" type="ordered locus">NDAI_0I00160</name>
</gene>
<dbReference type="SMART" id="SM00332">
    <property type="entry name" value="PP2Cc"/>
    <property type="match status" value="1"/>
</dbReference>
<dbReference type="OMA" id="LPNWGNW"/>
<feature type="region of interest" description="Disordered" evidence="1">
    <location>
        <begin position="340"/>
        <end position="373"/>
    </location>
</feature>
<dbReference type="Pfam" id="PF00481">
    <property type="entry name" value="PP2C"/>
    <property type="match status" value="1"/>
</dbReference>
<feature type="compositionally biased region" description="Basic and acidic residues" evidence="1">
    <location>
        <begin position="343"/>
        <end position="358"/>
    </location>
</feature>
<dbReference type="AlphaFoldDB" id="G0WFM4"/>
<dbReference type="HOGENOM" id="CLU_021251_0_0_1"/>
<name>G0WFM4_NAUDC</name>
<proteinExistence type="predicted"/>
<sequence>MNGRSQSFIHLKPSTILPNSQWSRTTNKWNNNTIKYNNNGNNINILNQASHSTIPSKNTQESRGVGNKKHTNIPLMLRIPLLKFPSVIGHSTSRINRLHNEDTYSINILKLPTRLEQLKLLRDPKYVDRNQDKKSVLNVSIFDGHGGNGRVSKLLAESFHEELVQNNPTKENFFHLLEKYVELIGGSYWEKLNSTRDLFFDKFIKNCNTKEESVLYGSNKFGSRIIFDKFGNIIDKTHLLNVHERLRIYYTFLKFDLEKCCGFEKLTNDNDMSFENRIKKFPGGSTASSIFLSSYDESLALDESFFVDPKGLLKLVVTQVGDTRIILCDQNGIAHPLTKIHHPSSERESERLNIDEGKRRQKRTNLESDENAYEQDKDAFGESRFLNNFANTRAFGDLLGKREGLSCEPDIYSYLVGSTSQLPHSEKSKLQFGGEECFICLVSDGVSDLMPDQELVDLITSTVNMRGLKNATAQFVSEEVIKYIQAIGGKHADNATCVVLRLPNWGNWPMIDRTGALREEKLLNAQQGDR</sequence>
<dbReference type="EMBL" id="HE580275">
    <property type="protein sequence ID" value="CCD26585.1"/>
    <property type="molecule type" value="Genomic_DNA"/>
</dbReference>
<dbReference type="Gene3D" id="3.60.40.10">
    <property type="entry name" value="PPM-type phosphatase domain"/>
    <property type="match status" value="1"/>
</dbReference>
<dbReference type="Proteomes" id="UP000000689">
    <property type="component" value="Chromosome 9"/>
</dbReference>
<evidence type="ECO:0000313" key="3">
    <source>
        <dbReference type="EMBL" id="CCD26585.1"/>
    </source>
</evidence>
<evidence type="ECO:0000259" key="2">
    <source>
        <dbReference type="PROSITE" id="PS51746"/>
    </source>
</evidence>
<accession>G0WFM4</accession>
<reference evidence="3 4" key="1">
    <citation type="journal article" date="2011" name="Proc. Natl. Acad. Sci. U.S.A.">
        <title>Evolutionary erosion of yeast sex chromosomes by mating-type switching accidents.</title>
        <authorList>
            <person name="Gordon J.L."/>
            <person name="Armisen D."/>
            <person name="Proux-Wera E."/>
            <person name="Oheigeartaigh S.S."/>
            <person name="Byrne K.P."/>
            <person name="Wolfe K.H."/>
        </authorList>
    </citation>
    <scope>NUCLEOTIDE SEQUENCE [LARGE SCALE GENOMIC DNA]</scope>
    <source>
        <strain evidence="4">ATCC 10597 / BCRC 20456 / CBS 421 / NBRC 0211 / NRRL Y-12639</strain>
    </source>
</reference>
<protein>
    <recommendedName>
        <fullName evidence="2">PPM-type phosphatase domain-containing protein</fullName>
    </recommendedName>
</protein>
<dbReference type="PANTHER" id="PTHR13832:SF589">
    <property type="entry name" value="[PYRUVATE DEHYDROGENASE [ACETYL-TRANSFERRING]]-PHOSPHATASE 2, MITOCHONDRIAL"/>
    <property type="match status" value="1"/>
</dbReference>
<dbReference type="eggNOG" id="KOG0698">
    <property type="taxonomic scope" value="Eukaryota"/>
</dbReference>
<dbReference type="InterPro" id="IPR036457">
    <property type="entry name" value="PPM-type-like_dom_sf"/>
</dbReference>
<dbReference type="STRING" id="1071378.G0WFM4"/>
<dbReference type="InterPro" id="IPR001932">
    <property type="entry name" value="PPM-type_phosphatase-like_dom"/>
</dbReference>
<dbReference type="CDD" id="cd00143">
    <property type="entry name" value="PP2Cc"/>
    <property type="match status" value="1"/>
</dbReference>
<dbReference type="OrthoDB" id="416093at2759"/>
<evidence type="ECO:0000313" key="4">
    <source>
        <dbReference type="Proteomes" id="UP000000689"/>
    </source>
</evidence>